<proteinExistence type="predicted"/>
<comment type="caution">
    <text evidence="1">The sequence shown here is derived from an EMBL/GenBank/DDBJ whole genome shotgun (WGS) entry which is preliminary data.</text>
</comment>
<sequence length="403" mass="44266">MLQLLFEYLYASRDPPALRLSVNETLVVDPGKTVTLSCEVTAGFPKPTVSWTRYPNPLPKELQREDGTLTLRSVTAKDSGIYNCTAVNNVGNPAKRNVNLIVRSMSNLTFQITPDSNKDSESIQMGRDLKLSCHVDAQPQDKVNYTWYKNAATIYNSDSLIVLRSDPDMAPGTSSLEIVDMKFRDQATYSCVANFPGSTVPELRVDVNITQSSVTPPILTVPAGGQVVSVKEGGTANLVCLVDGKPRPPVLWSRADKDLAMPSGEWATETRDGRLRLTGVTRDLMGFYRCQTATYNGLNIKPRQTQVQLNVQYAPVLDPVFQDVRSPNYQFLLLLCVIQSSNPTQLTNVSWVRNGVLLSSLSTDLQAVPQLKFKLDPGNNGTYVCGITNNVGTSTCTFNVSCK</sequence>
<evidence type="ECO:0000313" key="1">
    <source>
        <dbReference type="EMBL" id="KAJ7991262.1"/>
    </source>
</evidence>
<accession>A0ACC2FIY1</accession>
<gene>
    <name evidence="1" type="ORF">DPEC_G00295500</name>
</gene>
<dbReference type="Proteomes" id="UP001157502">
    <property type="component" value="Chromosome 27"/>
</dbReference>
<evidence type="ECO:0000313" key="2">
    <source>
        <dbReference type="Proteomes" id="UP001157502"/>
    </source>
</evidence>
<dbReference type="EMBL" id="CM055754">
    <property type="protein sequence ID" value="KAJ7991262.1"/>
    <property type="molecule type" value="Genomic_DNA"/>
</dbReference>
<protein>
    <submittedName>
        <fullName evidence="1">Uncharacterized protein</fullName>
    </submittedName>
</protein>
<reference evidence="1" key="1">
    <citation type="submission" date="2021-05" db="EMBL/GenBank/DDBJ databases">
        <authorList>
            <person name="Pan Q."/>
            <person name="Jouanno E."/>
            <person name="Zahm M."/>
            <person name="Klopp C."/>
            <person name="Cabau C."/>
            <person name="Louis A."/>
            <person name="Berthelot C."/>
            <person name="Parey E."/>
            <person name="Roest Crollius H."/>
            <person name="Montfort J."/>
            <person name="Robinson-Rechavi M."/>
            <person name="Bouchez O."/>
            <person name="Lampietro C."/>
            <person name="Lopez Roques C."/>
            <person name="Donnadieu C."/>
            <person name="Postlethwait J."/>
            <person name="Bobe J."/>
            <person name="Dillon D."/>
            <person name="Chandos A."/>
            <person name="von Hippel F."/>
            <person name="Guiguen Y."/>
        </authorList>
    </citation>
    <scope>NUCLEOTIDE SEQUENCE</scope>
    <source>
        <strain evidence="1">YG-Jan2019</strain>
    </source>
</reference>
<name>A0ACC2FIY1_DALPE</name>
<keyword evidence="2" id="KW-1185">Reference proteome</keyword>
<organism evidence="1 2">
    <name type="scientific">Dallia pectoralis</name>
    <name type="common">Alaska blackfish</name>
    <dbReference type="NCBI Taxonomy" id="75939"/>
    <lineage>
        <taxon>Eukaryota</taxon>
        <taxon>Metazoa</taxon>
        <taxon>Chordata</taxon>
        <taxon>Craniata</taxon>
        <taxon>Vertebrata</taxon>
        <taxon>Euteleostomi</taxon>
        <taxon>Actinopterygii</taxon>
        <taxon>Neopterygii</taxon>
        <taxon>Teleostei</taxon>
        <taxon>Protacanthopterygii</taxon>
        <taxon>Esociformes</taxon>
        <taxon>Umbridae</taxon>
        <taxon>Dallia</taxon>
    </lineage>
</organism>